<organism evidence="6 7">
    <name type="scientific">Flavisphingopyxis soli</name>
    <dbReference type="NCBI Taxonomy" id="2601267"/>
    <lineage>
        <taxon>Bacteria</taxon>
        <taxon>Pseudomonadati</taxon>
        <taxon>Pseudomonadota</taxon>
        <taxon>Alphaproteobacteria</taxon>
        <taxon>Sphingomonadales</taxon>
        <taxon>Sphingopyxidaceae</taxon>
        <taxon>Flavisphingopyxis</taxon>
    </lineage>
</organism>
<dbReference type="Pfam" id="PF04279">
    <property type="entry name" value="IspA"/>
    <property type="match status" value="1"/>
</dbReference>
<reference evidence="6 7" key="1">
    <citation type="submission" date="2019-08" db="EMBL/GenBank/DDBJ databases">
        <title>Sphingorhabdus soil sp. nov., isolated from arctic soil.</title>
        <authorList>
            <person name="Liu Y."/>
        </authorList>
    </citation>
    <scope>NUCLEOTIDE SEQUENCE [LARGE SCALE GENOMIC DNA]</scope>
    <source>
        <strain evidence="6 7">D-2Q-5-6</strain>
    </source>
</reference>
<keyword evidence="3 5" id="KW-1133">Transmembrane helix</keyword>
<dbReference type="AlphaFoldDB" id="A0A5C6UAN8"/>
<comment type="subcellular location">
    <subcellularLocation>
        <location evidence="5">Cell inner membrane</location>
        <topology evidence="5">Multi-pass membrane protein</topology>
    </subcellularLocation>
</comment>
<keyword evidence="4 5" id="KW-0472">Membrane</keyword>
<dbReference type="HAMAP" id="MF_00189">
    <property type="entry name" value="YciB"/>
    <property type="match status" value="1"/>
</dbReference>
<comment type="function">
    <text evidence="5">Plays a role in cell envelope biogenesis, maintenance of cell envelope integrity and membrane homeostasis.</text>
</comment>
<evidence type="ECO:0000256" key="2">
    <source>
        <dbReference type="ARBA" id="ARBA00022692"/>
    </source>
</evidence>
<dbReference type="RefSeq" id="WP_147122980.1">
    <property type="nucleotide sequence ID" value="NZ_VOPY01000002.1"/>
</dbReference>
<dbReference type="InterPro" id="IPR006008">
    <property type="entry name" value="YciB"/>
</dbReference>
<dbReference type="EMBL" id="VOPY01000002">
    <property type="protein sequence ID" value="TXC69026.1"/>
    <property type="molecule type" value="Genomic_DNA"/>
</dbReference>
<accession>A0A5C6UAN8</accession>
<evidence type="ECO:0000256" key="1">
    <source>
        <dbReference type="ARBA" id="ARBA00022475"/>
    </source>
</evidence>
<feature type="transmembrane region" description="Helical" evidence="5">
    <location>
        <begin position="110"/>
        <end position="126"/>
    </location>
</feature>
<comment type="caution">
    <text evidence="6">The sequence shown here is derived from an EMBL/GenBank/DDBJ whole genome shotgun (WGS) entry which is preliminary data.</text>
</comment>
<feature type="transmembrane region" description="Helical" evidence="5">
    <location>
        <begin position="20"/>
        <end position="39"/>
    </location>
</feature>
<evidence type="ECO:0000256" key="4">
    <source>
        <dbReference type="ARBA" id="ARBA00023136"/>
    </source>
</evidence>
<dbReference type="Proteomes" id="UP000321129">
    <property type="component" value="Unassembled WGS sequence"/>
</dbReference>
<feature type="transmembrane region" description="Helical" evidence="5">
    <location>
        <begin position="81"/>
        <end position="98"/>
    </location>
</feature>
<protein>
    <recommendedName>
        <fullName evidence="5">Inner membrane-spanning protein YciB</fullName>
    </recommendedName>
</protein>
<keyword evidence="5" id="KW-0997">Cell inner membrane</keyword>
<feature type="transmembrane region" description="Helical" evidence="5">
    <location>
        <begin position="179"/>
        <end position="200"/>
    </location>
</feature>
<keyword evidence="2 5" id="KW-0812">Transmembrane</keyword>
<dbReference type="GO" id="GO:0005886">
    <property type="term" value="C:plasma membrane"/>
    <property type="evidence" value="ECO:0007669"/>
    <property type="project" value="UniProtKB-SubCell"/>
</dbReference>
<evidence type="ECO:0000256" key="3">
    <source>
        <dbReference type="ARBA" id="ARBA00022989"/>
    </source>
</evidence>
<dbReference type="OrthoDB" id="9788219at2"/>
<evidence type="ECO:0000256" key="5">
    <source>
        <dbReference type="HAMAP-Rule" id="MF_00189"/>
    </source>
</evidence>
<feature type="transmembrane region" description="Helical" evidence="5">
    <location>
        <begin position="51"/>
        <end position="69"/>
    </location>
</feature>
<dbReference type="NCBIfam" id="TIGR00997">
    <property type="entry name" value="ispZ"/>
    <property type="match status" value="1"/>
</dbReference>
<name>A0A5C6UAN8_9SPHN</name>
<comment type="similarity">
    <text evidence="5">Belongs to the YciB family.</text>
</comment>
<proteinExistence type="inferred from homology"/>
<dbReference type="PANTHER" id="PTHR36917">
    <property type="entry name" value="INTRACELLULAR SEPTATION PROTEIN A-RELATED"/>
    <property type="match status" value="1"/>
</dbReference>
<gene>
    <name evidence="6" type="primary">ispZ</name>
    <name evidence="5" type="synonym">yciB</name>
    <name evidence="6" type="ORF">FSZ31_08795</name>
</gene>
<dbReference type="PANTHER" id="PTHR36917:SF1">
    <property type="entry name" value="INNER MEMBRANE-SPANNING PROTEIN YCIB"/>
    <property type="match status" value="1"/>
</dbReference>
<keyword evidence="7" id="KW-1185">Reference proteome</keyword>
<evidence type="ECO:0000313" key="6">
    <source>
        <dbReference type="EMBL" id="TXC69026.1"/>
    </source>
</evidence>
<evidence type="ECO:0000313" key="7">
    <source>
        <dbReference type="Proteomes" id="UP000321129"/>
    </source>
</evidence>
<keyword evidence="1 5" id="KW-1003">Cell membrane</keyword>
<sequence length="212" mass="23514">MSEEIPQTAIVTEKKAHGGLLPFLIDFGPLLVFFLVFKFSDSDDAFGPTTAAIKGTVAFMVAIVIAVAVSKWKLNRVSPMLWLSAILVLFFGGLTIYFHSEKFIQIKPTIIYVFFAVILGIGWLRGKPLLKYLLQAAYDGLDESGWMLLSRNWALFFAGMAVTNEVLRQAFDFDTWLTIKVWGITAASMVFAIANVPMLMRHGLAVENEPGA</sequence>